<dbReference type="GO" id="GO:0003677">
    <property type="term" value="F:DNA binding"/>
    <property type="evidence" value="ECO:0007669"/>
    <property type="project" value="InterPro"/>
</dbReference>
<evidence type="ECO:0000313" key="2">
    <source>
        <dbReference type="EMBL" id="PKG21559.1"/>
    </source>
</evidence>
<dbReference type="NCBIfam" id="TIGR01764">
    <property type="entry name" value="excise"/>
    <property type="match status" value="1"/>
</dbReference>
<dbReference type="Proteomes" id="UP000233375">
    <property type="component" value="Unassembled WGS sequence"/>
</dbReference>
<dbReference type="AlphaFoldDB" id="A0A2N0YWD0"/>
<evidence type="ECO:0000259" key="1">
    <source>
        <dbReference type="Pfam" id="PF12728"/>
    </source>
</evidence>
<protein>
    <submittedName>
        <fullName evidence="2">Excisionase</fullName>
    </submittedName>
</protein>
<comment type="caution">
    <text evidence="2">The sequence shown here is derived from an EMBL/GenBank/DDBJ whole genome shotgun (WGS) entry which is preliminary data.</text>
</comment>
<dbReference type="InterPro" id="IPR010093">
    <property type="entry name" value="SinI_DNA-bd"/>
</dbReference>
<feature type="domain" description="Helix-turn-helix" evidence="1">
    <location>
        <begin position="10"/>
        <end position="58"/>
    </location>
</feature>
<keyword evidence="3" id="KW-1185">Reference proteome</keyword>
<accession>A0A2N0YWD0</accession>
<dbReference type="Pfam" id="PF12728">
    <property type="entry name" value="HTH_17"/>
    <property type="match status" value="1"/>
</dbReference>
<evidence type="ECO:0000313" key="3">
    <source>
        <dbReference type="Proteomes" id="UP000233375"/>
    </source>
</evidence>
<proteinExistence type="predicted"/>
<gene>
    <name evidence="2" type="ORF">CWS01_21745</name>
</gene>
<organism evidence="2 3">
    <name type="scientific">Niallia nealsonii</name>
    <dbReference type="NCBI Taxonomy" id="115979"/>
    <lineage>
        <taxon>Bacteria</taxon>
        <taxon>Bacillati</taxon>
        <taxon>Bacillota</taxon>
        <taxon>Bacilli</taxon>
        <taxon>Bacillales</taxon>
        <taxon>Bacillaceae</taxon>
        <taxon>Niallia</taxon>
    </lineage>
</organism>
<dbReference type="EMBL" id="PISE01000074">
    <property type="protein sequence ID" value="PKG21559.1"/>
    <property type="molecule type" value="Genomic_DNA"/>
</dbReference>
<reference evidence="2 3" key="1">
    <citation type="journal article" date="2003" name="Int. J. Syst. Evol. Microbiol.">
        <title>Bacillus nealsonii sp. nov., isolated from a spacecraft-assembly facility, whose spores are gamma-radiation resistant.</title>
        <authorList>
            <person name="Venkateswaran K."/>
            <person name="Kempf M."/>
            <person name="Chen F."/>
            <person name="Satomi M."/>
            <person name="Nicholson W."/>
            <person name="Kern R."/>
        </authorList>
    </citation>
    <scope>NUCLEOTIDE SEQUENCE [LARGE SCALE GENOMIC DNA]</scope>
    <source>
        <strain evidence="2 3">FO-92</strain>
    </source>
</reference>
<dbReference type="InterPro" id="IPR041657">
    <property type="entry name" value="HTH_17"/>
</dbReference>
<dbReference type="OrthoDB" id="515428at2"/>
<sequence length="63" mass="7374">MMFDNHDDILTVDELMDILYIGKNTAYQLLNSRKIQAFKIGRVWKIPREAVTQYIIQQSGSKN</sequence>
<name>A0A2N0YWD0_9BACI</name>